<dbReference type="AlphaFoldDB" id="A0A4R5F1I2"/>
<evidence type="ECO:0000256" key="1">
    <source>
        <dbReference type="ARBA" id="ARBA00009191"/>
    </source>
</evidence>
<evidence type="ECO:0000259" key="4">
    <source>
        <dbReference type="Pfam" id="PF03088"/>
    </source>
</evidence>
<keyword evidence="6" id="KW-1185">Reference proteome</keyword>
<evidence type="ECO:0000256" key="3">
    <source>
        <dbReference type="ARBA" id="ARBA00023180"/>
    </source>
</evidence>
<dbReference type="Pfam" id="PF03088">
    <property type="entry name" value="Str_synth"/>
    <property type="match status" value="1"/>
</dbReference>
<dbReference type="PANTHER" id="PTHR10426:SF88">
    <property type="entry name" value="ADIPOCYTE PLASMA MEMBRANE-ASSOCIATED PROTEIN HEMOMUCIN-RELATED"/>
    <property type="match status" value="1"/>
</dbReference>
<dbReference type="SUPFAM" id="SSF63829">
    <property type="entry name" value="Calcium-dependent phosphotriesterase"/>
    <property type="match status" value="1"/>
</dbReference>
<accession>A0A4R5F1I2</accession>
<dbReference type="PANTHER" id="PTHR10426">
    <property type="entry name" value="STRICTOSIDINE SYNTHASE-RELATED"/>
    <property type="match status" value="1"/>
</dbReference>
<proteinExistence type="inferred from homology"/>
<comment type="similarity">
    <text evidence="1">Belongs to the strictosidine synthase family.</text>
</comment>
<dbReference type="Proteomes" id="UP000294662">
    <property type="component" value="Unassembled WGS sequence"/>
</dbReference>
<evidence type="ECO:0000313" key="6">
    <source>
        <dbReference type="Proteomes" id="UP000294662"/>
    </source>
</evidence>
<dbReference type="OrthoDB" id="8872498at2"/>
<keyword evidence="2" id="KW-0597">Phosphoprotein</keyword>
<feature type="domain" description="Strictosidine synthase conserved region" evidence="4">
    <location>
        <begin position="145"/>
        <end position="217"/>
    </location>
</feature>
<keyword evidence="3" id="KW-0325">Glycoprotein</keyword>
<dbReference type="GO" id="GO:0016787">
    <property type="term" value="F:hydrolase activity"/>
    <property type="evidence" value="ECO:0007669"/>
    <property type="project" value="TreeGrafter"/>
</dbReference>
<dbReference type="Gene3D" id="2.120.10.30">
    <property type="entry name" value="TolB, C-terminal domain"/>
    <property type="match status" value="1"/>
</dbReference>
<name>A0A4R5F1I2_9RHOB</name>
<evidence type="ECO:0000256" key="2">
    <source>
        <dbReference type="ARBA" id="ARBA00022553"/>
    </source>
</evidence>
<evidence type="ECO:0000313" key="5">
    <source>
        <dbReference type="EMBL" id="TDE41142.1"/>
    </source>
</evidence>
<protein>
    <recommendedName>
        <fullName evidence="4">Strictosidine synthase conserved region domain-containing protein</fullName>
    </recommendedName>
</protein>
<dbReference type="InterPro" id="IPR018119">
    <property type="entry name" value="Strictosidine_synth_cons-reg"/>
</dbReference>
<sequence>MKPLFQVENIMLDNLISWIGSRGNTRGKSLSIPVFDGAFKPNSLLEEADILAEHSGFSDLVAGADNRLLAACENTVVEVSATGSLSEIAAFDRPVTALAQLSDGRLAVGLGDTVVIGVGTDAHVSIDTVDGRNLTAVTALYPAPEGGLLVCDGSKSYGCDDWAWDLMNNKKDGRLIALDAQGGNARVLASGLGYAFGAYTSQETGVLVSESWNHRVSHVADKRAGPAIDRLPGYPCRFAPAEGGGFWLSLFCSRTQLVEFVLKEKDYRTEMMATIDPRFWISPSFGSGSDYLEPLQGGGVKQMGILKPWAPPRSYGLLVRYDANLTPQYSLHSRVGGRHHGICAAAQVGDTLYALSKGSGRIVKMSILKTRATLFGENAA</sequence>
<dbReference type="InterPro" id="IPR011042">
    <property type="entry name" value="6-blade_b-propeller_TolB-like"/>
</dbReference>
<organism evidence="5 6">
    <name type="scientific">Antarcticimicrobium sediminis</name>
    <dbReference type="NCBI Taxonomy" id="2546227"/>
    <lineage>
        <taxon>Bacteria</taxon>
        <taxon>Pseudomonadati</taxon>
        <taxon>Pseudomonadota</taxon>
        <taxon>Alphaproteobacteria</taxon>
        <taxon>Rhodobacterales</taxon>
        <taxon>Paracoccaceae</taxon>
        <taxon>Antarcticimicrobium</taxon>
    </lineage>
</organism>
<comment type="caution">
    <text evidence="5">The sequence shown here is derived from an EMBL/GenBank/DDBJ whole genome shotgun (WGS) entry which is preliminary data.</text>
</comment>
<gene>
    <name evidence="5" type="ORF">E1B25_02740</name>
</gene>
<dbReference type="EMBL" id="SMFP01000001">
    <property type="protein sequence ID" value="TDE41142.1"/>
    <property type="molecule type" value="Genomic_DNA"/>
</dbReference>
<reference evidence="5 6" key="1">
    <citation type="submission" date="2019-03" db="EMBL/GenBank/DDBJ databases">
        <authorList>
            <person name="Zhang S."/>
        </authorList>
    </citation>
    <scope>NUCLEOTIDE SEQUENCE [LARGE SCALE GENOMIC DNA]</scope>
    <source>
        <strain evidence="5 6">S4J41</strain>
    </source>
</reference>